<dbReference type="GO" id="GO:0016791">
    <property type="term" value="F:phosphatase activity"/>
    <property type="evidence" value="ECO:0007669"/>
    <property type="project" value="TreeGrafter"/>
</dbReference>
<dbReference type="InterPro" id="IPR050645">
    <property type="entry name" value="Histidine_acid_phosphatase"/>
</dbReference>
<comment type="catalytic activity">
    <reaction evidence="3">
        <text>3-O-[beta-D-GlcA-(1-&gt;3)-beta-D-Gal-(1-&gt;3)-beta-D-Gal-(1-&gt;4)-beta-D-2-O-P-Xyl]-L-seryl-[protein] + H2O = 3-O-(beta-D-GlcA-(1-&gt;3)-beta-D-Gal-(1-&gt;3)-beta-D-Gal-(1-&gt;4)-beta-D-Xyl)-L-seryl-[protein] + phosphate</text>
        <dbReference type="Rhea" id="RHEA:56512"/>
        <dbReference type="Rhea" id="RHEA-COMP:12573"/>
        <dbReference type="Rhea" id="RHEA-COMP:14559"/>
        <dbReference type="ChEBI" id="CHEBI:15377"/>
        <dbReference type="ChEBI" id="CHEBI:43474"/>
        <dbReference type="ChEBI" id="CHEBI:132093"/>
        <dbReference type="ChEBI" id="CHEBI:140495"/>
    </reaction>
</comment>
<evidence type="ECO:0000256" key="3">
    <source>
        <dbReference type="ARBA" id="ARBA00036311"/>
    </source>
</evidence>
<comment type="similarity">
    <text evidence="1">Belongs to the histidine acid phosphatase family.</text>
</comment>
<keyword evidence="6" id="KW-0472">Membrane</keyword>
<dbReference type="GeneID" id="107269725"/>
<dbReference type="AlphaFoldDB" id="A0AAJ7C1D8"/>
<name>A0AAJ7C1D8_CEPCN</name>
<dbReference type="Pfam" id="PF00328">
    <property type="entry name" value="His_Phos_2"/>
    <property type="match status" value="1"/>
</dbReference>
<sequence length="522" mass="59125">MLSEMVRLSYQHRAFYCYVILSVWIFLLVAGMYKYIGVDDKSATQGRPPGSELSIREFPRNLKPDVKTKRIFRFCNSPSNILPGTEGKADGNITLTGILIFVRHGDRGPLAHVRNISTINCAGDFTSSSELDNVYQGYQNFLQNASSNWRTGWAQFLGPFHGFPMLPATARDCKLAQLTMLGVSQLLKTGLLLRNAYFHRLNLGNGTINSKDVVVYSTRYRRTVQSAVALLYAFVENDGFQNLAKISLRETQSYAFCNTDCACPAAEKYHKQYSKELGDHLKSHPAVADLIKQASNIVFEMPDQAQTTDSNTLRDALLTYVCHGASLPCIDTETQRLCVKTEHVTGLFAYTEWEARQHAKSHNRRKYGLLRAYGLLRSIVSYMLRMISEAKPKIVLYSGHDKTLEYLATALGILSEQAAVPHYASRFVIEVYRINPKSETHVASDFYFRVVVNGKDFTQKIPFCRNTSLYNVNFFDHDDGEKTRKESKLCPIEAIVRQLHDDYFVPFNATNFKDACSIHRQG</sequence>
<keyword evidence="2" id="KW-0378">Hydrolase</keyword>
<feature type="transmembrane region" description="Helical" evidence="6">
    <location>
        <begin position="15"/>
        <end position="36"/>
    </location>
</feature>
<evidence type="ECO:0000256" key="6">
    <source>
        <dbReference type="SAM" id="Phobius"/>
    </source>
</evidence>
<dbReference type="GO" id="GO:0005794">
    <property type="term" value="C:Golgi apparatus"/>
    <property type="evidence" value="ECO:0007669"/>
    <property type="project" value="TreeGrafter"/>
</dbReference>
<evidence type="ECO:0000256" key="2">
    <source>
        <dbReference type="ARBA" id="ARBA00022801"/>
    </source>
</evidence>
<evidence type="ECO:0000313" key="7">
    <source>
        <dbReference type="Proteomes" id="UP000694920"/>
    </source>
</evidence>
<evidence type="ECO:0000313" key="8">
    <source>
        <dbReference type="RefSeq" id="XP_015599427.1"/>
    </source>
</evidence>
<dbReference type="GO" id="GO:0050650">
    <property type="term" value="P:chondroitin sulfate proteoglycan biosynthetic process"/>
    <property type="evidence" value="ECO:0007669"/>
    <property type="project" value="TreeGrafter"/>
</dbReference>
<dbReference type="GO" id="GO:0006024">
    <property type="term" value="P:glycosaminoglycan biosynthetic process"/>
    <property type="evidence" value="ECO:0007669"/>
    <property type="project" value="TreeGrafter"/>
</dbReference>
<protein>
    <recommendedName>
        <fullName evidence="4">2-phosphoxylose phosphatase 1</fullName>
    </recommendedName>
    <alternativeName>
        <fullName evidence="5">Acid phosphatase-like protein 2</fullName>
    </alternativeName>
</protein>
<dbReference type="Proteomes" id="UP000694920">
    <property type="component" value="Unplaced"/>
</dbReference>
<dbReference type="PANTHER" id="PTHR11567:SF110">
    <property type="entry name" value="2-PHOSPHOXYLOSE PHOSPHATASE 1"/>
    <property type="match status" value="1"/>
</dbReference>
<accession>A0AAJ7C1D8</accession>
<dbReference type="CDD" id="cd07061">
    <property type="entry name" value="HP_HAP_like"/>
    <property type="match status" value="1"/>
</dbReference>
<dbReference type="KEGG" id="ccin:107269725"/>
<keyword evidence="6" id="KW-0812">Transmembrane</keyword>
<dbReference type="PANTHER" id="PTHR11567">
    <property type="entry name" value="ACID PHOSPHATASE-RELATED"/>
    <property type="match status" value="1"/>
</dbReference>
<evidence type="ECO:0000256" key="4">
    <source>
        <dbReference type="ARBA" id="ARBA00040357"/>
    </source>
</evidence>
<keyword evidence="6" id="KW-1133">Transmembrane helix</keyword>
<keyword evidence="7" id="KW-1185">Reference proteome</keyword>
<dbReference type="SUPFAM" id="SSF53254">
    <property type="entry name" value="Phosphoglycerate mutase-like"/>
    <property type="match status" value="1"/>
</dbReference>
<dbReference type="RefSeq" id="XP_015599427.1">
    <property type="nucleotide sequence ID" value="XM_015743941.2"/>
</dbReference>
<dbReference type="InterPro" id="IPR000560">
    <property type="entry name" value="His_Pase_clade-2"/>
</dbReference>
<proteinExistence type="inferred from homology"/>
<dbReference type="InterPro" id="IPR029033">
    <property type="entry name" value="His_PPase_superfam"/>
</dbReference>
<organism evidence="7 8">
    <name type="scientific">Cephus cinctus</name>
    <name type="common">Wheat stem sawfly</name>
    <dbReference type="NCBI Taxonomy" id="211228"/>
    <lineage>
        <taxon>Eukaryota</taxon>
        <taxon>Metazoa</taxon>
        <taxon>Ecdysozoa</taxon>
        <taxon>Arthropoda</taxon>
        <taxon>Hexapoda</taxon>
        <taxon>Insecta</taxon>
        <taxon>Pterygota</taxon>
        <taxon>Neoptera</taxon>
        <taxon>Endopterygota</taxon>
        <taxon>Hymenoptera</taxon>
        <taxon>Cephoidea</taxon>
        <taxon>Cephidae</taxon>
        <taxon>Cephus</taxon>
    </lineage>
</organism>
<evidence type="ECO:0000256" key="1">
    <source>
        <dbReference type="ARBA" id="ARBA00005375"/>
    </source>
</evidence>
<evidence type="ECO:0000256" key="5">
    <source>
        <dbReference type="ARBA" id="ARBA00041499"/>
    </source>
</evidence>
<gene>
    <name evidence="8" type="primary">LOC107269725</name>
</gene>
<reference evidence="8" key="1">
    <citation type="submission" date="2025-08" db="UniProtKB">
        <authorList>
            <consortium name="RefSeq"/>
        </authorList>
    </citation>
    <scope>IDENTIFICATION</scope>
</reference>
<dbReference type="Gene3D" id="3.40.50.1240">
    <property type="entry name" value="Phosphoglycerate mutase-like"/>
    <property type="match status" value="1"/>
</dbReference>